<dbReference type="EMBL" id="JAVIJP010000048">
    <property type="protein sequence ID" value="KAL3625813.1"/>
    <property type="molecule type" value="Genomic_DNA"/>
</dbReference>
<comment type="caution">
    <text evidence="3">The sequence shown here is derived from an EMBL/GenBank/DDBJ whole genome shotgun (WGS) entry which is preliminary data.</text>
</comment>
<evidence type="ECO:0000313" key="4">
    <source>
        <dbReference type="Proteomes" id="UP001632038"/>
    </source>
</evidence>
<evidence type="ECO:0000313" key="2">
    <source>
        <dbReference type="EMBL" id="KAL3613290.1"/>
    </source>
</evidence>
<organism evidence="3 4">
    <name type="scientific">Castilleja foliolosa</name>
    <dbReference type="NCBI Taxonomy" id="1961234"/>
    <lineage>
        <taxon>Eukaryota</taxon>
        <taxon>Viridiplantae</taxon>
        <taxon>Streptophyta</taxon>
        <taxon>Embryophyta</taxon>
        <taxon>Tracheophyta</taxon>
        <taxon>Spermatophyta</taxon>
        <taxon>Magnoliopsida</taxon>
        <taxon>eudicotyledons</taxon>
        <taxon>Gunneridae</taxon>
        <taxon>Pentapetalae</taxon>
        <taxon>asterids</taxon>
        <taxon>lamiids</taxon>
        <taxon>Lamiales</taxon>
        <taxon>Orobanchaceae</taxon>
        <taxon>Pedicularideae</taxon>
        <taxon>Castillejinae</taxon>
        <taxon>Castilleja</taxon>
    </lineage>
</organism>
<dbReference type="AlphaFoldDB" id="A0ABD3C7P5"/>
<gene>
    <name evidence="3" type="ORF">CASFOL_030342</name>
    <name evidence="2" type="ORF">CASFOL_042866</name>
</gene>
<keyword evidence="4" id="KW-1185">Reference proteome</keyword>
<dbReference type="InterPro" id="IPR051266">
    <property type="entry name" value="CLCR"/>
</dbReference>
<proteinExistence type="predicted"/>
<reference evidence="3" key="1">
    <citation type="journal article" date="2024" name="IScience">
        <title>Strigolactones Initiate the Formation of Haustorium-like Structures in Castilleja.</title>
        <authorList>
            <person name="Buerger M."/>
            <person name="Peterson D."/>
            <person name="Chory J."/>
        </authorList>
    </citation>
    <scope>NUCLEOTIDE SEQUENCE</scope>
    <source>
        <strain evidence="3">Tecolote</strain>
        <tissue evidence="3">Flower</tissue>
    </source>
</reference>
<dbReference type="Pfam" id="PF14624">
    <property type="entry name" value="Vwaint"/>
    <property type="match status" value="1"/>
</dbReference>
<dbReference type="PANTHER" id="PTHR10579">
    <property type="entry name" value="CALCIUM-ACTIVATED CHLORIDE CHANNEL REGULATOR"/>
    <property type="match status" value="1"/>
</dbReference>
<dbReference type="PANTHER" id="PTHR10579:SF146">
    <property type="entry name" value="RING-TYPE DOMAIN-CONTAINING PROTEIN"/>
    <property type="match status" value="1"/>
</dbReference>
<dbReference type="Pfam" id="PF13768">
    <property type="entry name" value="VWA_3"/>
    <property type="match status" value="1"/>
</dbReference>
<evidence type="ECO:0000313" key="3">
    <source>
        <dbReference type="EMBL" id="KAL3625813.1"/>
    </source>
</evidence>
<feature type="domain" description="VWFA" evidence="1">
    <location>
        <begin position="76"/>
        <end position="266"/>
    </location>
</feature>
<dbReference type="InterPro" id="IPR032838">
    <property type="entry name" value="Vwaint_dom"/>
</dbReference>
<sequence length="503" mass="55005">MLDLALLTCIHYQETHVGTLPFSDDEPLPAVIQNVSISVVPEFDAVAASETKDDFKVLIRLRAPPLSEDVRRAPIDLVMVLDVSDSMRDCSKLALVKRAASFVIDQLGPSDRLSIVSFQNVADRNLPLLRMTEQGHDDAKQAVNRLYAHGGTNIVKGLTIGAQVLEERLHRNPVVSILLLSDGQDNCNGNLRTRQASEYLPASIVRGTDNCHQTIPVHAFGFGSDHDPLVMHAIADISGGTFSFIESYELVQDAFARCIGGLLSVVVRELRLSLRSASEGVGIKSIPSGKHASEISNQESRGTIAVGDLYADEEKEFLVNISVPVYANYDEDEQKMRTTPLWDVTCSYMDELSNARVQIESVEIRRPGVPLPCDVKLKLEVDRQKNRLDAVDGLAEAQRVAETGDLEGARDILSKRILSVKASASSQAGDGLLLKLEDEMKKTEEKMGCKATYEQAGRAYALSSISSHANQRATTTGSGNDAYVTPNMANMLIKLEKVKTEKC</sequence>
<reference evidence="3" key="2">
    <citation type="submission" date="2024-11" db="EMBL/GenBank/DDBJ databases">
        <authorList>
            <person name="Burger M."/>
            <person name="Chory J."/>
        </authorList>
    </citation>
    <scope>NUCLEOTIDE SEQUENCE</scope>
    <source>
        <strain evidence="3">Tecolote</strain>
        <tissue evidence="3">Flower</tissue>
    </source>
</reference>
<dbReference type="InterPro" id="IPR002035">
    <property type="entry name" value="VWF_A"/>
</dbReference>
<dbReference type="InterPro" id="IPR036465">
    <property type="entry name" value="vWFA_dom_sf"/>
</dbReference>
<protein>
    <recommendedName>
        <fullName evidence="1">VWFA domain-containing protein</fullName>
    </recommendedName>
</protein>
<name>A0ABD3C7P5_9LAMI</name>
<dbReference type="Gene3D" id="3.40.50.410">
    <property type="entry name" value="von Willebrand factor, type A domain"/>
    <property type="match status" value="1"/>
</dbReference>
<accession>A0ABD3C7P5</accession>
<dbReference type="PROSITE" id="PS50234">
    <property type="entry name" value="VWFA"/>
    <property type="match status" value="1"/>
</dbReference>
<dbReference type="EMBL" id="JAVIJP010000156">
    <property type="protein sequence ID" value="KAL3613290.1"/>
    <property type="molecule type" value="Genomic_DNA"/>
</dbReference>
<dbReference type="SMART" id="SM00327">
    <property type="entry name" value="VWA"/>
    <property type="match status" value="1"/>
</dbReference>
<evidence type="ECO:0000259" key="1">
    <source>
        <dbReference type="PROSITE" id="PS50234"/>
    </source>
</evidence>
<dbReference type="SUPFAM" id="SSF53300">
    <property type="entry name" value="vWA-like"/>
    <property type="match status" value="1"/>
</dbReference>
<dbReference type="Proteomes" id="UP001632038">
    <property type="component" value="Unassembled WGS sequence"/>
</dbReference>